<evidence type="ECO:0000259" key="7">
    <source>
        <dbReference type="SMART" id="SM00955"/>
    </source>
</evidence>
<dbReference type="HAMAP" id="MF_03045">
    <property type="entry name" value="DIS3L2"/>
    <property type="match status" value="1"/>
</dbReference>
<keyword evidence="4 5" id="KW-0694">RNA-binding</keyword>
<evidence type="ECO:0000313" key="10">
    <source>
        <dbReference type="Proteomes" id="UP000516437"/>
    </source>
</evidence>
<reference evidence="9" key="1">
    <citation type="submission" date="2018-07" db="EMBL/GenBank/DDBJ databases">
        <authorList>
            <person name="Gao Z.-S."/>
            <person name="Jia H.-M."/>
            <person name="Jia H.-J."/>
            <person name="Cai Q.-L."/>
            <person name="Wang Y."/>
            <person name="Zhao H.-B."/>
        </authorList>
    </citation>
    <scope>NUCLEOTIDE SEQUENCE</scope>
    <source>
        <tissue evidence="9">Leaves</tissue>
    </source>
</reference>
<dbReference type="Gene3D" id="2.40.50.700">
    <property type="match status" value="1"/>
</dbReference>
<dbReference type="GO" id="GO:0003723">
    <property type="term" value="F:RNA binding"/>
    <property type="evidence" value="ECO:0007669"/>
    <property type="project" value="UniProtKB-KW"/>
</dbReference>
<feature type="region of interest" description="Disordered" evidence="6">
    <location>
        <begin position="1"/>
        <end position="45"/>
    </location>
</feature>
<feature type="domain" description="RNB" evidence="7">
    <location>
        <begin position="517"/>
        <end position="870"/>
    </location>
</feature>
<feature type="region of interest" description="Disordered" evidence="6">
    <location>
        <begin position="1056"/>
        <end position="1075"/>
    </location>
</feature>
<dbReference type="InterPro" id="IPR001900">
    <property type="entry name" value="RNase_II/R"/>
</dbReference>
<feature type="compositionally biased region" description="Basic residues" evidence="6">
    <location>
        <begin position="23"/>
        <end position="33"/>
    </location>
</feature>
<dbReference type="GO" id="GO:0000175">
    <property type="term" value="F:3'-5'-RNA exonuclease activity"/>
    <property type="evidence" value="ECO:0007669"/>
    <property type="project" value="UniProtKB-UniRule"/>
</dbReference>
<keyword evidence="5" id="KW-0378">Hydrolase</keyword>
<keyword evidence="5" id="KW-0540">Nuclease</keyword>
<keyword evidence="2 5" id="KW-0479">Metal-binding</keyword>
<evidence type="ECO:0000313" key="8">
    <source>
        <dbReference type="EMBL" id="KAB1205356.1"/>
    </source>
</evidence>
<feature type="binding site" evidence="5">
    <location>
        <position position="538"/>
    </location>
    <ligand>
        <name>Mg(2+)</name>
        <dbReference type="ChEBI" id="CHEBI:18420"/>
    </ligand>
</feature>
<comment type="caution">
    <text evidence="9">The sequence shown here is derived from an EMBL/GenBank/DDBJ whole genome shotgun (WGS) entry which is preliminary data.</text>
</comment>
<dbReference type="InterPro" id="IPR028591">
    <property type="entry name" value="DIS3L2"/>
</dbReference>
<dbReference type="SUPFAM" id="SSF50249">
    <property type="entry name" value="Nucleic acid-binding proteins"/>
    <property type="match status" value="3"/>
</dbReference>
<comment type="subcellular location">
    <subcellularLocation>
        <location evidence="5">Cytoplasm</location>
    </subcellularLocation>
    <subcellularLocation>
        <location evidence="5">Cytoplasm</location>
        <location evidence="5">P-body</location>
    </subcellularLocation>
</comment>
<dbReference type="InterPro" id="IPR022966">
    <property type="entry name" value="RNase_II/R_CS"/>
</dbReference>
<comment type="function">
    <text evidence="5">3'-5'-exoribonuclease that specifically recognizes RNAs polyuridylated at their 3' end and mediates their degradation. Component of an exosome-independent RNA degradation pathway that mediates degradation of cytoplasmic mRNAs that have been deadenylated and subsequently uridylated at their 3'.</text>
</comment>
<evidence type="ECO:0000256" key="5">
    <source>
        <dbReference type="HAMAP-Rule" id="MF_03045"/>
    </source>
</evidence>
<keyword evidence="5 9" id="KW-0269">Exonuclease</keyword>
<organism evidence="9 10">
    <name type="scientific">Morella rubra</name>
    <name type="common">Chinese bayberry</name>
    <dbReference type="NCBI Taxonomy" id="262757"/>
    <lineage>
        <taxon>Eukaryota</taxon>
        <taxon>Viridiplantae</taxon>
        <taxon>Streptophyta</taxon>
        <taxon>Embryophyta</taxon>
        <taxon>Tracheophyta</taxon>
        <taxon>Spermatophyta</taxon>
        <taxon>Magnoliopsida</taxon>
        <taxon>eudicotyledons</taxon>
        <taxon>Gunneridae</taxon>
        <taxon>Pentapetalae</taxon>
        <taxon>rosids</taxon>
        <taxon>fabids</taxon>
        <taxon>Fagales</taxon>
        <taxon>Myricaceae</taxon>
        <taxon>Morella</taxon>
    </lineage>
</organism>
<sequence>MRGVVQQSVVETSTVNCDGDKEKKKKRRSRRSKQAPPASASCSSANGLHGEALKCMGDGGTCNDVNATPSRSSSSQLGLGMYHLNDDELTRESAFCSMPTMHISEQADFMEAQGMSNHCGSDIGRRVFSQSCPEPVTRGGSPGTFTDKDLFLFPHIEGSQRKYFDPHWSMNAIDEALMKGDVFKALFRVNAFNRLEAYCKIDGVPTDVLVSGIAAQNRAVEGDIVVVKVDPLSLWTRMKGSTGINNSSPLVEDGNLILEDVETATDIDKSKSNVDADCKYAHYRSCPIPEKGFYCGDTTFMGESVESELIGPASCNLVDPYLAAASDFSHVGSSSGQIEVNTAVGRVCALISSFPSRRPTGRIVAIIDSSPHRDAVVGFLNVKQWFSHRELGRKDAKKNKSSLFGREYIHLTPMNPKFPKMMVLVNGLPDFIWKRLEKGDSAVEMELVAARIDNWDEESPIPRAHILHNFGRGSELDPQINAILFENAIHSSEFSAELLASLPRNLLEVLPEELQSRRDLRNLCIFTIDPSTATDLDDALSIERLSNGNFRVGVHIADVSYFVLPDTALDIEAQIRSTSVYMLQRKLPMLPPLLSEHLGSLNPGVDRLAFSVFLDINHDGDVVDRWIGRTVIQSCCKLSYEHAQDIIDGILDMGGSNIIENRYPQLHGPFEWPDVISSVKSLHDISKILKQKRFSDGALQLESSKVDFLFDEYGVPYDTILCQRKESNYLVEEFMLLANRTAAEIISRAFPNCALLRRHPEPNMRKVREFETFCFKHGLELDTSSGRFHESLERIKEKLKDDAVLFDILISYASRPMQLATYFCSGDLKDSENEWGHYGLAVPLYTHFTSPLRRYPDIVVHRTLAAALEAEELYLKHRGTFHKQSMGKKVARRCFTGIHFDRDAAESLEGKEALLAAALKHRVPCTELLAEVAAYCNGRKLASRHVKDACDKLYMWLLLKKKEILFSEARVLGLGPRFMSIYIQKLAIERRIYYDEVEGLTVEWLEATSTLVINLCPTKRLSRRGSPGKWKALEDVAFVVSAYDPEIELGLFEGNSSTSVGAKDPEPSCQSDLSNTEVEPGVFPLTVHLLSTIPVSLHSVGGDDGPIDIGVRLYMSSYLR</sequence>
<dbReference type="Gene3D" id="2.40.50.690">
    <property type="match status" value="1"/>
</dbReference>
<dbReference type="SMART" id="SM00955">
    <property type="entry name" value="RNB"/>
    <property type="match status" value="1"/>
</dbReference>
<comment type="cofactor">
    <cofactor evidence="5">
        <name>Mg(2+)</name>
        <dbReference type="ChEBI" id="CHEBI:18420"/>
    </cofactor>
    <cofactor evidence="5">
        <name>Mn(2+)</name>
        <dbReference type="ChEBI" id="CHEBI:29035"/>
    </cofactor>
</comment>
<dbReference type="GO" id="GO:0046872">
    <property type="term" value="F:metal ion binding"/>
    <property type="evidence" value="ECO:0007669"/>
    <property type="project" value="UniProtKB-KW"/>
</dbReference>
<evidence type="ECO:0000256" key="6">
    <source>
        <dbReference type="SAM" id="MobiDB-lite"/>
    </source>
</evidence>
<keyword evidence="10" id="KW-1185">Reference proteome</keyword>
<evidence type="ECO:0000256" key="4">
    <source>
        <dbReference type="ARBA" id="ARBA00022884"/>
    </source>
</evidence>
<dbReference type="InterPro" id="IPR041505">
    <property type="entry name" value="Dis3_CSD2"/>
</dbReference>
<dbReference type="EMBL" id="RXIC02000025">
    <property type="protein sequence ID" value="KAB1205356.1"/>
    <property type="molecule type" value="Genomic_DNA"/>
</dbReference>
<dbReference type="AlphaFoldDB" id="A0A6A1UYE7"/>
<dbReference type="GO" id="GO:0000956">
    <property type="term" value="P:nuclear-transcribed mRNA catabolic process"/>
    <property type="evidence" value="ECO:0007669"/>
    <property type="project" value="UniProtKB-UniRule"/>
</dbReference>
<gene>
    <name evidence="9" type="ORF">CJ030_MR7G010696</name>
    <name evidence="8" type="ORF">CJ030_MR7G010703</name>
</gene>
<dbReference type="FunFam" id="2.40.50.690:FF:000007">
    <property type="entry name" value="DIS3-like exonuclease 2"/>
    <property type="match status" value="1"/>
</dbReference>
<dbReference type="GO" id="GO:0000932">
    <property type="term" value="C:P-body"/>
    <property type="evidence" value="ECO:0007669"/>
    <property type="project" value="UniProtKB-SubCell"/>
</dbReference>
<feature type="compositionally biased region" description="Low complexity" evidence="6">
    <location>
        <begin position="1"/>
        <end position="15"/>
    </location>
</feature>
<name>A0A6A1UYE7_9ROSI</name>
<reference evidence="9" key="3">
    <citation type="submission" date="2019-09" db="EMBL/GenBank/DDBJ databases">
        <authorList>
            <person name="Gao Z."/>
        </authorList>
    </citation>
    <scope>NUCLEOTIDE SEQUENCE</scope>
    <source>
        <tissue evidence="9">Leaves</tissue>
    </source>
</reference>
<dbReference type="Pfam" id="PF17849">
    <property type="entry name" value="OB_Dis3"/>
    <property type="match status" value="1"/>
</dbReference>
<keyword evidence="3 5" id="KW-0460">Magnesium</keyword>
<proteinExistence type="inferred from homology"/>
<protein>
    <recommendedName>
        <fullName evidence="5">DIS3-like exonuclease 2</fullName>
        <ecNumber evidence="5">3.1.13.-</ecNumber>
    </recommendedName>
</protein>
<evidence type="ECO:0000256" key="3">
    <source>
        <dbReference type="ARBA" id="ARBA00022842"/>
    </source>
</evidence>
<reference evidence="9 10" key="2">
    <citation type="journal article" date="2019" name="Plant Biotechnol. J.">
        <title>The red bayberry genome and genetic basis of sex determination.</title>
        <authorList>
            <person name="Jia H.M."/>
            <person name="Jia H.J."/>
            <person name="Cai Q.L."/>
            <person name="Wang Y."/>
            <person name="Zhao H.B."/>
            <person name="Yang W.F."/>
            <person name="Wang G.Y."/>
            <person name="Li Y.H."/>
            <person name="Zhan D.L."/>
            <person name="Shen Y.T."/>
            <person name="Niu Q.F."/>
            <person name="Chang L."/>
            <person name="Qiu J."/>
            <person name="Zhao L."/>
            <person name="Xie H.B."/>
            <person name="Fu W.Y."/>
            <person name="Jin J."/>
            <person name="Li X.W."/>
            <person name="Jiao Y."/>
            <person name="Zhou C.C."/>
            <person name="Tu T."/>
            <person name="Chai C.Y."/>
            <person name="Gao J.L."/>
            <person name="Fan L.J."/>
            <person name="van de Weg E."/>
            <person name="Wang J.Y."/>
            <person name="Gao Z.S."/>
        </authorList>
    </citation>
    <scope>NUCLEOTIDE SEQUENCE [LARGE SCALE GENOMIC DNA]</scope>
    <source>
        <tissue evidence="9">Leaves</tissue>
    </source>
</reference>
<dbReference type="OrthoDB" id="372421at2759"/>
<keyword evidence="5" id="KW-0464">Manganese</keyword>
<dbReference type="InterPro" id="IPR050180">
    <property type="entry name" value="RNR_Ribonuclease"/>
</dbReference>
<evidence type="ECO:0000256" key="2">
    <source>
        <dbReference type="ARBA" id="ARBA00022723"/>
    </source>
</evidence>
<feature type="compositionally biased region" description="Low complexity" evidence="6">
    <location>
        <begin position="35"/>
        <end position="45"/>
    </location>
</feature>
<dbReference type="EMBL" id="RXIC02000025">
    <property type="protein sequence ID" value="KAB1205363.1"/>
    <property type="molecule type" value="Genomic_DNA"/>
</dbReference>
<dbReference type="GO" id="GO:1990074">
    <property type="term" value="P:polyuridylation-dependent mRNA catabolic process"/>
    <property type="evidence" value="ECO:0007669"/>
    <property type="project" value="UniProtKB-UniRule"/>
</dbReference>
<dbReference type="PROSITE" id="PS01175">
    <property type="entry name" value="RIBONUCLEASE_II"/>
    <property type="match status" value="1"/>
</dbReference>
<dbReference type="PANTHER" id="PTHR23355">
    <property type="entry name" value="RIBONUCLEASE"/>
    <property type="match status" value="1"/>
</dbReference>
<dbReference type="PANTHER" id="PTHR23355:SF9">
    <property type="entry name" value="DIS3-LIKE EXONUCLEASE 2"/>
    <property type="match status" value="1"/>
</dbReference>
<evidence type="ECO:0000256" key="1">
    <source>
        <dbReference type="ARBA" id="ARBA00022490"/>
    </source>
</evidence>
<dbReference type="InterPro" id="IPR012340">
    <property type="entry name" value="NA-bd_OB-fold"/>
</dbReference>
<accession>A0A6A1UYE7</accession>
<evidence type="ECO:0000313" key="9">
    <source>
        <dbReference type="EMBL" id="KAB1205363.1"/>
    </source>
</evidence>
<comment type="similarity">
    <text evidence="5">Belongs to the RNR ribonuclease family. DIS3L2 subfamily.</text>
</comment>
<keyword evidence="1 5" id="KW-0963">Cytoplasm</keyword>
<dbReference type="EC" id="3.1.13.-" evidence="5"/>
<feature type="binding site" evidence="5">
    <location>
        <position position="529"/>
    </location>
    <ligand>
        <name>Mg(2+)</name>
        <dbReference type="ChEBI" id="CHEBI:18420"/>
    </ligand>
</feature>
<dbReference type="Pfam" id="PF00773">
    <property type="entry name" value="RNB"/>
    <property type="match status" value="1"/>
</dbReference>
<dbReference type="Proteomes" id="UP000516437">
    <property type="component" value="Chromosome 7"/>
</dbReference>
<feature type="site" description="Important for catalytic activity" evidence="5">
    <location>
        <position position="537"/>
    </location>
</feature>